<dbReference type="SMART" id="SM00645">
    <property type="entry name" value="Pept_C1"/>
    <property type="match status" value="1"/>
</dbReference>
<dbReference type="RefSeq" id="WP_190567963.1">
    <property type="nucleotide sequence ID" value="NZ_JACJQL010000017.1"/>
</dbReference>
<feature type="domain" description="Peptidase C1A papain C-terminal" evidence="1">
    <location>
        <begin position="17"/>
        <end position="278"/>
    </location>
</feature>
<dbReference type="EMBL" id="JACJQL010000017">
    <property type="protein sequence ID" value="MBD2252373.1"/>
    <property type="molecule type" value="Genomic_DNA"/>
</dbReference>
<proteinExistence type="predicted"/>
<gene>
    <name evidence="2" type="ORF">H6G14_13805</name>
</gene>
<dbReference type="InterPro" id="IPR000668">
    <property type="entry name" value="Peptidase_C1A_C"/>
</dbReference>
<protein>
    <submittedName>
        <fullName evidence="2">C1 family peptidase</fullName>
    </submittedName>
</protein>
<dbReference type="Pfam" id="PF00112">
    <property type="entry name" value="Peptidase_C1"/>
    <property type="match status" value="1"/>
</dbReference>
<evidence type="ECO:0000313" key="2">
    <source>
        <dbReference type="EMBL" id="MBD2252373.1"/>
    </source>
</evidence>
<dbReference type="Gene3D" id="3.90.70.10">
    <property type="entry name" value="Cysteine proteinases"/>
    <property type="match status" value="1"/>
</dbReference>
<accession>A0ABR8BE47</accession>
<dbReference type="SUPFAM" id="SSF54001">
    <property type="entry name" value="Cysteine proteinases"/>
    <property type="match status" value="1"/>
</dbReference>
<dbReference type="InterPro" id="IPR025660">
    <property type="entry name" value="Pept_his_AS"/>
</dbReference>
<sequence>MGTSSVITPKVSLAQTRPNYVDLSPYQTTIKNQGSRTTCITFSAIAALEAAYKRAGYGDLDLSEQFLNHIGKTFWLHPRWNEILAKGEDGSETQVGAFGGGGGVGYIENLARGFKVPVESLMPYRLTEYTSADHPHLFYAWNSTFWNKQRRMSDFNLDPRFLPLAALNANKYYTAQSFKRINPKSVIEIESALAQGKEVVWDTILANTASPIWQPCSPGQANCPNGAHSMLIIGYDRRDPDPTKHYFLVKNSWGGGYTKISYGYLQYGYDAGYIEAIKPPQRWYELAFVGRWDMNFDGWKGTLDIYHLPGYAQWIFSKFGVTTIDRRIGTFYDTTGKAFKVNGSITGQTIRFYIDGKNPNARWDQIGNDREFSYTMVDNSGTLMAGSHKDPDGRLYGGYAKKQGLLSSMAQTPRPIQARSYLASWNTRFNNVQGTLTLSRMDNSFLSLTESSQYSGLVGTFQIGTTTYPAQALVSTVNPNEIRIRIRAILGNPESTLESGDGQLLGRHLNHERGVVAGSANYTNGIVSGFVMVRN</sequence>
<evidence type="ECO:0000259" key="1">
    <source>
        <dbReference type="SMART" id="SM00645"/>
    </source>
</evidence>
<evidence type="ECO:0000313" key="3">
    <source>
        <dbReference type="Proteomes" id="UP000621307"/>
    </source>
</evidence>
<dbReference type="Proteomes" id="UP000621307">
    <property type="component" value="Unassembled WGS sequence"/>
</dbReference>
<keyword evidence="3" id="KW-1185">Reference proteome</keyword>
<name>A0ABR8BE47_9NOSO</name>
<reference evidence="2 3" key="1">
    <citation type="journal article" date="2020" name="ISME J.">
        <title>Comparative genomics reveals insights into cyanobacterial evolution and habitat adaptation.</title>
        <authorList>
            <person name="Chen M.Y."/>
            <person name="Teng W.K."/>
            <person name="Zhao L."/>
            <person name="Hu C.X."/>
            <person name="Zhou Y.K."/>
            <person name="Han B.P."/>
            <person name="Song L.R."/>
            <person name="Shu W.S."/>
        </authorList>
    </citation>
    <scope>NUCLEOTIDE SEQUENCE [LARGE SCALE GENOMIC DNA]</scope>
    <source>
        <strain evidence="2 3">FACHB-3921</strain>
    </source>
</reference>
<dbReference type="InterPro" id="IPR038765">
    <property type="entry name" value="Papain-like_cys_pep_sf"/>
</dbReference>
<dbReference type="PROSITE" id="PS00639">
    <property type="entry name" value="THIOL_PROTEASE_HIS"/>
    <property type="match status" value="1"/>
</dbReference>
<dbReference type="CDD" id="cd02619">
    <property type="entry name" value="Peptidase_C1"/>
    <property type="match status" value="1"/>
</dbReference>
<organism evidence="2 3">
    <name type="scientific">Nostoc parmelioides FACHB-3921</name>
    <dbReference type="NCBI Taxonomy" id="2692909"/>
    <lineage>
        <taxon>Bacteria</taxon>
        <taxon>Bacillati</taxon>
        <taxon>Cyanobacteriota</taxon>
        <taxon>Cyanophyceae</taxon>
        <taxon>Nostocales</taxon>
        <taxon>Nostocaceae</taxon>
        <taxon>Nostoc</taxon>
    </lineage>
</organism>
<comment type="caution">
    <text evidence="2">The sequence shown here is derived from an EMBL/GenBank/DDBJ whole genome shotgun (WGS) entry which is preliminary data.</text>
</comment>